<reference evidence="3 4" key="1">
    <citation type="submission" date="2018-12" db="EMBL/GenBank/DDBJ databases">
        <title>Mesorhizobium carbonis sp. nov., isolated from coal mine water.</title>
        <authorList>
            <person name="Xin W."/>
            <person name="Xu Z."/>
            <person name="Xiang F."/>
            <person name="Zhang J."/>
            <person name="Xi L."/>
            <person name="Liu J."/>
        </authorList>
    </citation>
    <scope>NUCLEOTIDE SEQUENCE [LARGE SCALE GENOMIC DNA]</scope>
    <source>
        <strain evidence="3 4">B2.3</strain>
    </source>
</reference>
<dbReference type="RefSeq" id="WP_126701208.1">
    <property type="nucleotide sequence ID" value="NZ_RWKW01000066.1"/>
</dbReference>
<dbReference type="Gene3D" id="3.90.550.10">
    <property type="entry name" value="Spore Coat Polysaccharide Biosynthesis Protein SpsA, Chain A"/>
    <property type="match status" value="1"/>
</dbReference>
<dbReference type="CDD" id="cd00761">
    <property type="entry name" value="Glyco_tranf_GTA_type"/>
    <property type="match status" value="1"/>
</dbReference>
<dbReference type="SUPFAM" id="SSF53448">
    <property type="entry name" value="Nucleotide-diphospho-sugar transferases"/>
    <property type="match status" value="1"/>
</dbReference>
<dbReference type="InterPro" id="IPR050834">
    <property type="entry name" value="Glycosyltransf_2"/>
</dbReference>
<evidence type="ECO:0000256" key="1">
    <source>
        <dbReference type="SAM" id="Coils"/>
    </source>
</evidence>
<name>A0A429YUI1_9HYPH</name>
<organism evidence="3 4">
    <name type="scientific">Aquibium carbonis</name>
    <dbReference type="NCBI Taxonomy" id="2495581"/>
    <lineage>
        <taxon>Bacteria</taxon>
        <taxon>Pseudomonadati</taxon>
        <taxon>Pseudomonadota</taxon>
        <taxon>Alphaproteobacteria</taxon>
        <taxon>Hyphomicrobiales</taxon>
        <taxon>Phyllobacteriaceae</taxon>
        <taxon>Aquibium</taxon>
    </lineage>
</organism>
<protein>
    <submittedName>
        <fullName evidence="3">Glycosyltransferase family 2 protein</fullName>
    </submittedName>
</protein>
<proteinExistence type="predicted"/>
<comment type="caution">
    <text evidence="3">The sequence shown here is derived from an EMBL/GenBank/DDBJ whole genome shotgun (WGS) entry which is preliminary data.</text>
</comment>
<dbReference type="InterPro" id="IPR029044">
    <property type="entry name" value="Nucleotide-diphossugar_trans"/>
</dbReference>
<gene>
    <name evidence="3" type="ORF">EJC49_17395</name>
</gene>
<dbReference type="InterPro" id="IPR001173">
    <property type="entry name" value="Glyco_trans_2-like"/>
</dbReference>
<keyword evidence="3" id="KW-0808">Transferase</keyword>
<dbReference type="Proteomes" id="UP000278398">
    <property type="component" value="Unassembled WGS sequence"/>
</dbReference>
<accession>A0A429YUI1</accession>
<dbReference type="PANTHER" id="PTHR43685:SF2">
    <property type="entry name" value="GLYCOSYLTRANSFERASE 2-LIKE DOMAIN-CONTAINING PROTEIN"/>
    <property type="match status" value="1"/>
</dbReference>
<dbReference type="OrthoDB" id="5291101at2"/>
<feature type="coiled-coil region" evidence="1">
    <location>
        <begin position="309"/>
        <end position="336"/>
    </location>
</feature>
<evidence type="ECO:0000313" key="3">
    <source>
        <dbReference type="EMBL" id="RST85109.1"/>
    </source>
</evidence>
<dbReference type="GO" id="GO:0016740">
    <property type="term" value="F:transferase activity"/>
    <property type="evidence" value="ECO:0007669"/>
    <property type="project" value="UniProtKB-KW"/>
</dbReference>
<dbReference type="EMBL" id="RWKW01000066">
    <property type="protein sequence ID" value="RST85109.1"/>
    <property type="molecule type" value="Genomic_DNA"/>
</dbReference>
<sequence length="358" mass="41583">MSRHITVGIPVYKGQEQVGKALQSLQEQTFGEFEAIISIDGGDEGSAQACRPFLSDSRFRMVVQPERLDWYGNFNWLLRQPMGDFFCYRQHDDWTTPEFFERLLQLADRHPEAAILYTDCQWHGGRNDLDAAPSIEGDTLSRLRQFIEQKRPEPVRGIIRAAAVAQAGPVRSDEFRALSEVFVWLAKVLRWGSFVRLPEPLYHRLDHKDNYHKQWFDWPVERKRESWSTLFTGLIEAVQPACGTIEERLFFQHFILDRIAVWRPEQSYHHLPETPHESGLTIRSCLERLAKEGHLERWIEPASLASPALAVALSERDRLLEELASLQSANRSLIDETEKLRRPRATRPGDFLRRLLKS</sequence>
<dbReference type="PANTHER" id="PTHR43685">
    <property type="entry name" value="GLYCOSYLTRANSFERASE"/>
    <property type="match status" value="1"/>
</dbReference>
<feature type="domain" description="Glycosyltransferase 2-like" evidence="2">
    <location>
        <begin position="6"/>
        <end position="117"/>
    </location>
</feature>
<keyword evidence="4" id="KW-1185">Reference proteome</keyword>
<dbReference type="AlphaFoldDB" id="A0A429YUI1"/>
<dbReference type="Pfam" id="PF00535">
    <property type="entry name" value="Glycos_transf_2"/>
    <property type="match status" value="1"/>
</dbReference>
<evidence type="ECO:0000259" key="2">
    <source>
        <dbReference type="Pfam" id="PF00535"/>
    </source>
</evidence>
<keyword evidence="1" id="KW-0175">Coiled coil</keyword>
<evidence type="ECO:0000313" key="4">
    <source>
        <dbReference type="Proteomes" id="UP000278398"/>
    </source>
</evidence>